<reference evidence="3 4" key="1">
    <citation type="submission" date="2019-06" db="EMBL/GenBank/DDBJ databases">
        <title>Draft genome sequence of Methanolobus vulcani B1d.</title>
        <authorList>
            <person name="Creighbaum A.J."/>
            <person name="Ticak T."/>
            <person name="Hariraju D."/>
            <person name="Arivett B.A."/>
            <person name="Ferguson D.J.Jr."/>
        </authorList>
    </citation>
    <scope>NUCLEOTIDE SEQUENCE [LARGE SCALE GENOMIC DNA]</scope>
    <source>
        <strain evidence="3 4">B1d</strain>
    </source>
</reference>
<dbReference type="SUPFAM" id="SSF53383">
    <property type="entry name" value="PLP-dependent transferases"/>
    <property type="match status" value="1"/>
</dbReference>
<dbReference type="CDD" id="cd00616">
    <property type="entry name" value="AHBA_syn"/>
    <property type="match status" value="1"/>
</dbReference>
<dbReference type="InterPro" id="IPR015424">
    <property type="entry name" value="PyrdxlP-dep_Trfase"/>
</dbReference>
<dbReference type="Gene3D" id="3.40.640.10">
    <property type="entry name" value="Type I PLP-dependent aspartate aminotransferase-like (Major domain)"/>
    <property type="match status" value="1"/>
</dbReference>
<dbReference type="FunFam" id="3.40.640.10:FF:000089">
    <property type="entry name" value="Aminotransferase, DegT/DnrJ/EryC1/StrS family"/>
    <property type="match status" value="1"/>
</dbReference>
<comment type="similarity">
    <text evidence="2">Belongs to the DegT/DnrJ/EryC1 family.</text>
</comment>
<dbReference type="GO" id="GO:0008483">
    <property type="term" value="F:transaminase activity"/>
    <property type="evidence" value="ECO:0007669"/>
    <property type="project" value="UniProtKB-KW"/>
</dbReference>
<dbReference type="Proteomes" id="UP000319335">
    <property type="component" value="Unassembled WGS sequence"/>
</dbReference>
<evidence type="ECO:0000313" key="4">
    <source>
        <dbReference type="Proteomes" id="UP000319335"/>
    </source>
</evidence>
<protein>
    <submittedName>
        <fullName evidence="3">DegT/DnrJ/EryC1/StrS family aminotransferase</fullName>
    </submittedName>
</protein>
<dbReference type="GO" id="GO:0030170">
    <property type="term" value="F:pyridoxal phosphate binding"/>
    <property type="evidence" value="ECO:0007669"/>
    <property type="project" value="UniProtKB-ARBA"/>
</dbReference>
<comment type="caution">
    <text evidence="3">The sequence shown here is derived from an EMBL/GenBank/DDBJ whole genome shotgun (WGS) entry which is preliminary data.</text>
</comment>
<gene>
    <name evidence="3" type="ORF">FKV42_03350</name>
</gene>
<dbReference type="InterPro" id="IPR015421">
    <property type="entry name" value="PyrdxlP-dep_Trfase_major"/>
</dbReference>
<dbReference type="Gene3D" id="3.90.1150.10">
    <property type="entry name" value="Aspartate Aminotransferase, domain 1"/>
    <property type="match status" value="1"/>
</dbReference>
<dbReference type="GO" id="GO:0000271">
    <property type="term" value="P:polysaccharide biosynthetic process"/>
    <property type="evidence" value="ECO:0007669"/>
    <property type="project" value="TreeGrafter"/>
</dbReference>
<evidence type="ECO:0000256" key="1">
    <source>
        <dbReference type="ARBA" id="ARBA00022898"/>
    </source>
</evidence>
<keyword evidence="1 2" id="KW-0663">Pyridoxal phosphate</keyword>
<dbReference type="AlphaFoldDB" id="A0A7Z8KPY4"/>
<dbReference type="RefSeq" id="WP_154808845.1">
    <property type="nucleotide sequence ID" value="NZ_VIAQ01000009.1"/>
</dbReference>
<dbReference type="InterPro" id="IPR000653">
    <property type="entry name" value="DegT/StrS_aminotransferase"/>
</dbReference>
<dbReference type="PANTHER" id="PTHR30244:SF34">
    <property type="entry name" value="DTDP-4-AMINO-4,6-DIDEOXYGALACTOSE TRANSAMINASE"/>
    <property type="match status" value="1"/>
</dbReference>
<accession>A0A7Z8KPY4</accession>
<evidence type="ECO:0000256" key="2">
    <source>
        <dbReference type="RuleBase" id="RU004508"/>
    </source>
</evidence>
<organism evidence="3 4">
    <name type="scientific">Methanolobus vulcani</name>
    <dbReference type="NCBI Taxonomy" id="38026"/>
    <lineage>
        <taxon>Archaea</taxon>
        <taxon>Methanobacteriati</taxon>
        <taxon>Methanobacteriota</taxon>
        <taxon>Stenosarchaea group</taxon>
        <taxon>Methanomicrobia</taxon>
        <taxon>Methanosarcinales</taxon>
        <taxon>Methanosarcinaceae</taxon>
        <taxon>Methanolobus</taxon>
    </lineage>
</organism>
<proteinExistence type="inferred from homology"/>
<name>A0A7Z8KPY4_9EURY</name>
<keyword evidence="4" id="KW-1185">Reference proteome</keyword>
<dbReference type="OrthoDB" id="10355at2157"/>
<evidence type="ECO:0000313" key="3">
    <source>
        <dbReference type="EMBL" id="TQD27274.1"/>
    </source>
</evidence>
<keyword evidence="3" id="KW-0808">Transferase</keyword>
<dbReference type="EMBL" id="VIAQ01000009">
    <property type="protein sequence ID" value="TQD27274.1"/>
    <property type="molecule type" value="Genomic_DNA"/>
</dbReference>
<sequence>MIPIAKPQLDEAEIEAVTEVIRSGIIAEGPRVAEFEQEFADYAGAEYAVAVNSGTAALHAALLAHGISKGDEVITSSFSFIATANSVLFTGARPVFADIKSDAFNLDPQLIEDKITPATKAIMPVHLYGQPADMGAISDIAEDYNLILIEDACQAHGAMYKEKKAGSFGTGAFSFYPTKNMTTSEGGIITTNNKEVADRARMIRAHGSKQRYLHEMLGYNLRMTDISAAIGLVQLKRLPSYIEARQRNAKLLTDKLQGIEGIECPTVREGCKHVFHQYTIRTRNRDQLSDYLKEKGIGSGIYYPIPIHKQPYYKELGYNDNLLVTEKASREVLSLPVHPAVTEDDVNTISTTIKQWSESQC</sequence>
<dbReference type="Pfam" id="PF01041">
    <property type="entry name" value="DegT_DnrJ_EryC1"/>
    <property type="match status" value="1"/>
</dbReference>
<keyword evidence="3" id="KW-0032">Aminotransferase</keyword>
<dbReference type="PANTHER" id="PTHR30244">
    <property type="entry name" value="TRANSAMINASE"/>
    <property type="match status" value="1"/>
</dbReference>
<dbReference type="InterPro" id="IPR015422">
    <property type="entry name" value="PyrdxlP-dep_Trfase_small"/>
</dbReference>
<dbReference type="PIRSF" id="PIRSF000390">
    <property type="entry name" value="PLP_StrS"/>
    <property type="match status" value="1"/>
</dbReference>